<dbReference type="BioCyc" id="RPAL652103:RPDX1_RS15705-MONOMER"/>
<organism evidence="3 4">
    <name type="scientific">Rhodopseudomonas palustris (strain DX-1)</name>
    <dbReference type="NCBI Taxonomy" id="652103"/>
    <lineage>
        <taxon>Bacteria</taxon>
        <taxon>Pseudomonadati</taxon>
        <taxon>Pseudomonadota</taxon>
        <taxon>Alphaproteobacteria</taxon>
        <taxon>Hyphomicrobiales</taxon>
        <taxon>Nitrobacteraceae</taxon>
        <taxon>Rhodopseudomonas</taxon>
    </lineage>
</organism>
<dbReference type="Proteomes" id="UP000001402">
    <property type="component" value="Chromosome"/>
</dbReference>
<gene>
    <name evidence="3" type="ordered locus">Rpdx1_3185</name>
</gene>
<evidence type="ECO:0000259" key="2">
    <source>
        <dbReference type="Pfam" id="PF01261"/>
    </source>
</evidence>
<dbReference type="EMBL" id="CP002418">
    <property type="protein sequence ID" value="ADU44764.1"/>
    <property type="molecule type" value="Genomic_DNA"/>
</dbReference>
<dbReference type="InterPro" id="IPR013022">
    <property type="entry name" value="Xyl_isomerase-like_TIM-brl"/>
</dbReference>
<evidence type="ECO:0000256" key="1">
    <source>
        <dbReference type="SAM" id="MobiDB-lite"/>
    </source>
</evidence>
<feature type="region of interest" description="Disordered" evidence="1">
    <location>
        <begin position="274"/>
        <end position="300"/>
    </location>
</feature>
<dbReference type="KEGG" id="rpx:Rpdx1_3185"/>
<dbReference type="HOGENOM" id="CLU_086649_0_0_5"/>
<dbReference type="OrthoDB" id="9815124at2"/>
<name>E6VNN6_RHOPX</name>
<dbReference type="GO" id="GO:0016853">
    <property type="term" value="F:isomerase activity"/>
    <property type="evidence" value="ECO:0007669"/>
    <property type="project" value="UniProtKB-KW"/>
</dbReference>
<dbReference type="SUPFAM" id="SSF51658">
    <property type="entry name" value="Xylose isomerase-like"/>
    <property type="match status" value="1"/>
</dbReference>
<proteinExistence type="predicted"/>
<sequence length="300" mass="32757">MKLSVCTITFRHQLLSFGEIADWARGSGFHGVELWAAHARGLLRTHPQYGAGWLAGYGLSVPMLSDYLPTDGDSAEIRRRTVGLCRLAEHWSARKIRTFAGNIPSRNMSRSERRSLAHRLRDIAAVVHDHGIRLLVETHPNTLADGLEPTLCMLADADHPGLGINFDALHVWEANDDPVQARCALAEFIGHYHLKNVRARSELGVFAPENVYSAAGTREGMVPLFDGAMDYDNFLSAMAAESEAEASLEWFGNNCFETLVQDRIAVLAHLGSTMRGPGSPEARRSRSTTTGAANSAPGLA</sequence>
<keyword evidence="3" id="KW-0413">Isomerase</keyword>
<dbReference type="AlphaFoldDB" id="E6VNN6"/>
<dbReference type="eggNOG" id="COG1082">
    <property type="taxonomic scope" value="Bacteria"/>
</dbReference>
<feature type="domain" description="Xylose isomerase-like TIM barrel" evidence="2">
    <location>
        <begin position="22"/>
        <end position="254"/>
    </location>
</feature>
<dbReference type="InterPro" id="IPR036237">
    <property type="entry name" value="Xyl_isomerase-like_sf"/>
</dbReference>
<dbReference type="InterPro" id="IPR050312">
    <property type="entry name" value="IolE/XylAMocC-like"/>
</dbReference>
<dbReference type="PANTHER" id="PTHR12110:SF21">
    <property type="entry name" value="XYLOSE ISOMERASE-LIKE TIM BARREL DOMAIN-CONTAINING PROTEIN"/>
    <property type="match status" value="1"/>
</dbReference>
<protein>
    <submittedName>
        <fullName evidence="3">Xylose isomerase domain protein TIM barrel</fullName>
    </submittedName>
</protein>
<dbReference type="Pfam" id="PF01261">
    <property type="entry name" value="AP_endonuc_2"/>
    <property type="match status" value="1"/>
</dbReference>
<accession>E6VNN6</accession>
<reference evidence="3" key="1">
    <citation type="submission" date="2010-12" db="EMBL/GenBank/DDBJ databases">
        <title>Complete sequence of Rhodopseudomonas palustris DX-1.</title>
        <authorList>
            <consortium name="US DOE Joint Genome Institute"/>
            <person name="Lucas S."/>
            <person name="Copeland A."/>
            <person name="Lapidus A."/>
            <person name="Cheng J.-F."/>
            <person name="Goodwin L."/>
            <person name="Pitluck S."/>
            <person name="Misra M."/>
            <person name="Chertkov O."/>
            <person name="Detter J.C."/>
            <person name="Han C."/>
            <person name="Tapia R."/>
            <person name="Land M."/>
            <person name="Hauser L."/>
            <person name="Kyrpides N."/>
            <person name="Ivanova N."/>
            <person name="Ovchinnikova G."/>
            <person name="Logan B."/>
            <person name="Oda Y."/>
            <person name="Harwood C."/>
            <person name="Woyke T."/>
        </authorList>
    </citation>
    <scope>NUCLEOTIDE SEQUENCE [LARGE SCALE GENOMIC DNA]</scope>
    <source>
        <strain evidence="3">DX-1</strain>
    </source>
</reference>
<dbReference type="PANTHER" id="PTHR12110">
    <property type="entry name" value="HYDROXYPYRUVATE ISOMERASE"/>
    <property type="match status" value="1"/>
</dbReference>
<evidence type="ECO:0000313" key="4">
    <source>
        <dbReference type="Proteomes" id="UP000001402"/>
    </source>
</evidence>
<evidence type="ECO:0000313" key="3">
    <source>
        <dbReference type="EMBL" id="ADU44764.1"/>
    </source>
</evidence>
<dbReference type="STRING" id="652103.Rpdx1_3185"/>
<dbReference type="Gene3D" id="3.20.20.150">
    <property type="entry name" value="Divalent-metal-dependent TIM barrel enzymes"/>
    <property type="match status" value="1"/>
</dbReference>